<dbReference type="Gene3D" id="3.40.30.10">
    <property type="entry name" value="Glutaredoxin"/>
    <property type="match status" value="1"/>
</dbReference>
<dbReference type="Proteomes" id="UP001141422">
    <property type="component" value="Unassembled WGS sequence"/>
</dbReference>
<dbReference type="EMBL" id="JAPTGB010000021">
    <property type="protein sequence ID" value="MCZ0861351.1"/>
    <property type="molecule type" value="Genomic_DNA"/>
</dbReference>
<evidence type="ECO:0000313" key="2">
    <source>
        <dbReference type="Proteomes" id="UP001141422"/>
    </source>
</evidence>
<accession>A0ABT4IHX5</accession>
<proteinExistence type="predicted"/>
<sequence>MEKPKHHVFVCASFRLTGQQKGFCQGKDAGNIVQMLTEAVEEHGVSDEIMVSATGCLNLCDQGPIVIVYPENVWYGGVTPDDAEEIISAVLDGTVVEHLVIG</sequence>
<comment type="caution">
    <text evidence="1">The sequence shown here is derived from an EMBL/GenBank/DDBJ whole genome shotgun (WGS) entry which is preliminary data.</text>
</comment>
<organism evidence="1 2">
    <name type="scientific">Methanocorpusculum petauri</name>
    <dbReference type="NCBI Taxonomy" id="3002863"/>
    <lineage>
        <taxon>Archaea</taxon>
        <taxon>Methanobacteriati</taxon>
        <taxon>Methanobacteriota</taxon>
        <taxon>Stenosarchaea group</taxon>
        <taxon>Methanomicrobia</taxon>
        <taxon>Methanomicrobiales</taxon>
        <taxon>Methanocorpusculaceae</taxon>
        <taxon>Methanocorpusculum</taxon>
    </lineage>
</organism>
<evidence type="ECO:0000313" key="1">
    <source>
        <dbReference type="EMBL" id="MCZ0861351.1"/>
    </source>
</evidence>
<gene>
    <name evidence="1" type="ORF">O0S10_08980</name>
</gene>
<dbReference type="CDD" id="cd02980">
    <property type="entry name" value="TRX_Fd_family"/>
    <property type="match status" value="1"/>
</dbReference>
<protein>
    <submittedName>
        <fullName evidence="1">(2Fe-2S) ferredoxin domain-containing protein</fullName>
    </submittedName>
</protein>
<name>A0ABT4IHX5_9EURY</name>
<keyword evidence="2" id="KW-1185">Reference proteome</keyword>
<dbReference type="RefSeq" id="WP_268925540.1">
    <property type="nucleotide sequence ID" value="NZ_JAPTGB010000021.1"/>
</dbReference>
<dbReference type="SUPFAM" id="SSF52833">
    <property type="entry name" value="Thioredoxin-like"/>
    <property type="match status" value="1"/>
</dbReference>
<reference evidence="1" key="1">
    <citation type="submission" date="2022-12" db="EMBL/GenBank/DDBJ databases">
        <title>Isolation and characterisation of novel Methanocorpusculum spp. from native Australian herbivores indicates the genus is ancestrally host-associated.</title>
        <authorList>
            <person name="Volmer J.G."/>
            <person name="Soo R.M."/>
            <person name="Evans P.N."/>
            <person name="Hoedt E.C."/>
            <person name="Astorga Alsina A.L."/>
            <person name="Woodcroft B.J."/>
            <person name="Tyson G.W."/>
            <person name="Hugenholtz P."/>
            <person name="Morrison M."/>
        </authorList>
    </citation>
    <scope>NUCLEOTIDE SEQUENCE</scope>
    <source>
        <strain evidence="1">MG</strain>
    </source>
</reference>
<dbReference type="InterPro" id="IPR036249">
    <property type="entry name" value="Thioredoxin-like_sf"/>
</dbReference>